<evidence type="ECO:0000256" key="5">
    <source>
        <dbReference type="ARBA" id="ARBA00038943"/>
    </source>
</evidence>
<dbReference type="GO" id="GO:0003723">
    <property type="term" value="F:RNA binding"/>
    <property type="evidence" value="ECO:0007669"/>
    <property type="project" value="InterPro"/>
</dbReference>
<name>A0A9J6RLT9_9GAMM</name>
<evidence type="ECO:0000313" key="11">
    <source>
        <dbReference type="EMBL" id="MCZ0865168.1"/>
    </source>
</evidence>
<feature type="domain" description="Pseudouridine synthase RsuA/RluA-like" evidence="10">
    <location>
        <begin position="14"/>
        <end position="173"/>
    </location>
</feature>
<keyword evidence="12" id="KW-1185">Reference proteome</keyword>
<dbReference type="NCBIfam" id="NF008321">
    <property type="entry name" value="PRK11112.1"/>
    <property type="match status" value="1"/>
</dbReference>
<comment type="caution">
    <text evidence="11">The sequence shown here is derived from an EMBL/GenBank/DDBJ whole genome shotgun (WGS) entry which is preliminary data.</text>
</comment>
<protein>
    <recommendedName>
        <fullName evidence="6">tRNA pseudouridine synthase C</fullName>
        <ecNumber evidence="5">5.4.99.26</ecNumber>
    </recommendedName>
    <alternativeName>
        <fullName evidence="8">tRNA pseudouridine(65) synthase</fullName>
    </alternativeName>
    <alternativeName>
        <fullName evidence="9">tRNA pseudouridylate synthase C</fullName>
    </alternativeName>
    <alternativeName>
        <fullName evidence="7">tRNA-uridine isomerase C</fullName>
    </alternativeName>
</protein>
<dbReference type="PANTHER" id="PTHR21600:SF56">
    <property type="entry name" value="TRNA PSEUDOURIDINE SYNTHASE C"/>
    <property type="match status" value="1"/>
</dbReference>
<dbReference type="EMBL" id="JAPTGG010000005">
    <property type="protein sequence ID" value="MCZ0865168.1"/>
    <property type="molecule type" value="Genomic_DNA"/>
</dbReference>
<dbReference type="InterPro" id="IPR050188">
    <property type="entry name" value="RluA_PseudoU_synthase"/>
</dbReference>
<dbReference type="PANTHER" id="PTHR21600">
    <property type="entry name" value="MITOCHONDRIAL RNA PSEUDOURIDINE SYNTHASE"/>
    <property type="match status" value="1"/>
</dbReference>
<dbReference type="InterPro" id="IPR020103">
    <property type="entry name" value="PsdUridine_synth_cat_dom_sf"/>
</dbReference>
<dbReference type="Pfam" id="PF00849">
    <property type="entry name" value="PseudoU_synth_2"/>
    <property type="match status" value="1"/>
</dbReference>
<dbReference type="InterPro" id="IPR006145">
    <property type="entry name" value="PsdUridine_synth_RsuA/RluA"/>
</dbReference>
<dbReference type="EC" id="5.4.99.26" evidence="5"/>
<dbReference type="InterPro" id="IPR006224">
    <property type="entry name" value="PsdUridine_synth_RluA-like_CS"/>
</dbReference>
<dbReference type="GO" id="GO:0160149">
    <property type="term" value="F:tRNA pseudouridine(65) synthase activity"/>
    <property type="evidence" value="ECO:0007669"/>
    <property type="project" value="UniProtKB-EC"/>
</dbReference>
<proteinExistence type="predicted"/>
<sequence length="245" mass="28268">MSDELEIIYQDEYLVAINKPSGLLVHRSMIDRHETRFALQMLRDQLGQHVYPIHRLDKPTSGVLIFALSSAIARQLSLCFHDKTVSKTYWAVVRGYAPEQGSVDHPLKEKLDKISDKKSRRDKPAQEAISHYQRLATIELPYCVDRYPHSRYSLVQVQPETGRKHQIRRHLKHLGHPIIGDAKHGKGVHNRFFQQQFNCHRLLLACTEIRLPHPVSQQPLTLQASLDESMSTLLQHFGWPLPAIN</sequence>
<evidence type="ECO:0000256" key="8">
    <source>
        <dbReference type="ARBA" id="ARBA00041975"/>
    </source>
</evidence>
<evidence type="ECO:0000256" key="6">
    <source>
        <dbReference type="ARBA" id="ARBA00040675"/>
    </source>
</evidence>
<dbReference type="RefSeq" id="WP_258331318.1">
    <property type="nucleotide sequence ID" value="NZ_JAPTGG010000005.1"/>
</dbReference>
<dbReference type="AlphaFoldDB" id="A0A9J6RLT9"/>
<keyword evidence="2 11" id="KW-0413">Isomerase</keyword>
<dbReference type="CDD" id="cd02563">
    <property type="entry name" value="PseudoU_synth_TruC"/>
    <property type="match status" value="1"/>
</dbReference>
<evidence type="ECO:0000256" key="9">
    <source>
        <dbReference type="ARBA" id="ARBA00043049"/>
    </source>
</evidence>
<evidence type="ECO:0000256" key="4">
    <source>
        <dbReference type="ARBA" id="ARBA00037670"/>
    </source>
</evidence>
<comment type="function">
    <text evidence="4">Responsible for synthesis of pseudouridine from uracil-65 in transfer RNAs.</text>
</comment>
<accession>A0A9J6RLT9</accession>
<evidence type="ECO:0000256" key="1">
    <source>
        <dbReference type="ARBA" id="ARBA00022694"/>
    </source>
</evidence>
<reference evidence="11 12" key="1">
    <citation type="submission" date="2022-12" db="EMBL/GenBank/DDBJ databases">
        <title>Dasania phycosphaerae sp. nov., isolated from particulate material of the south coast of Korea.</title>
        <authorList>
            <person name="Jiang Y."/>
        </authorList>
    </citation>
    <scope>NUCLEOTIDE SEQUENCE [LARGE SCALE GENOMIC DNA]</scope>
    <source>
        <strain evidence="11 12">GY-19</strain>
    </source>
</reference>
<evidence type="ECO:0000256" key="2">
    <source>
        <dbReference type="ARBA" id="ARBA00023235"/>
    </source>
</evidence>
<comment type="catalytic activity">
    <reaction evidence="3">
        <text>uridine(65) in tRNA = pseudouridine(65) in tRNA</text>
        <dbReference type="Rhea" id="RHEA:42536"/>
        <dbReference type="Rhea" id="RHEA-COMP:10103"/>
        <dbReference type="Rhea" id="RHEA-COMP:10104"/>
        <dbReference type="ChEBI" id="CHEBI:65314"/>
        <dbReference type="ChEBI" id="CHEBI:65315"/>
        <dbReference type="EC" id="5.4.99.26"/>
    </reaction>
</comment>
<dbReference type="SUPFAM" id="SSF55120">
    <property type="entry name" value="Pseudouridine synthase"/>
    <property type="match status" value="1"/>
</dbReference>
<evidence type="ECO:0000256" key="3">
    <source>
        <dbReference type="ARBA" id="ARBA00036607"/>
    </source>
</evidence>
<dbReference type="GO" id="GO:0008033">
    <property type="term" value="P:tRNA processing"/>
    <property type="evidence" value="ECO:0007669"/>
    <property type="project" value="UniProtKB-KW"/>
</dbReference>
<dbReference type="Gene3D" id="3.30.2350.10">
    <property type="entry name" value="Pseudouridine synthase"/>
    <property type="match status" value="1"/>
</dbReference>
<keyword evidence="1" id="KW-0819">tRNA processing</keyword>
<dbReference type="Proteomes" id="UP001069090">
    <property type="component" value="Unassembled WGS sequence"/>
</dbReference>
<organism evidence="11 12">
    <name type="scientific">Dasania phycosphaerae</name>
    <dbReference type="NCBI Taxonomy" id="2950436"/>
    <lineage>
        <taxon>Bacteria</taxon>
        <taxon>Pseudomonadati</taxon>
        <taxon>Pseudomonadota</taxon>
        <taxon>Gammaproteobacteria</taxon>
        <taxon>Cellvibrionales</taxon>
        <taxon>Spongiibacteraceae</taxon>
        <taxon>Dasania</taxon>
    </lineage>
</organism>
<gene>
    <name evidence="11" type="primary">truC</name>
    <name evidence="11" type="ORF">O0V09_08160</name>
</gene>
<evidence type="ECO:0000259" key="10">
    <source>
        <dbReference type="Pfam" id="PF00849"/>
    </source>
</evidence>
<evidence type="ECO:0000256" key="7">
    <source>
        <dbReference type="ARBA" id="ARBA00041803"/>
    </source>
</evidence>
<dbReference type="PROSITE" id="PS01129">
    <property type="entry name" value="PSI_RLU"/>
    <property type="match status" value="1"/>
</dbReference>
<evidence type="ECO:0000313" key="12">
    <source>
        <dbReference type="Proteomes" id="UP001069090"/>
    </source>
</evidence>
<dbReference type="GO" id="GO:0000455">
    <property type="term" value="P:enzyme-directed rRNA pseudouridine synthesis"/>
    <property type="evidence" value="ECO:0007669"/>
    <property type="project" value="TreeGrafter"/>
</dbReference>